<organism evidence="2">
    <name type="scientific">uncultured Thiotrichaceae bacterium</name>
    <dbReference type="NCBI Taxonomy" id="298394"/>
    <lineage>
        <taxon>Bacteria</taxon>
        <taxon>Pseudomonadati</taxon>
        <taxon>Pseudomonadota</taxon>
        <taxon>Gammaproteobacteria</taxon>
        <taxon>Thiotrichales</taxon>
        <taxon>Thiotrichaceae</taxon>
        <taxon>environmental samples</taxon>
    </lineage>
</organism>
<name>A0A6S6TZZ2_9GAMM</name>
<keyword evidence="1" id="KW-0732">Signal</keyword>
<evidence type="ECO:0008006" key="3">
    <source>
        <dbReference type="Google" id="ProtNLM"/>
    </source>
</evidence>
<evidence type="ECO:0000256" key="1">
    <source>
        <dbReference type="SAM" id="SignalP"/>
    </source>
</evidence>
<dbReference type="EMBL" id="CACVAT010000367">
    <property type="protein sequence ID" value="CAA6822430.1"/>
    <property type="molecule type" value="Genomic_DNA"/>
</dbReference>
<feature type="chain" id="PRO_5028385398" description="Lipocalin-like domain-containing protein" evidence="1">
    <location>
        <begin position="27"/>
        <end position="184"/>
    </location>
</feature>
<gene>
    <name evidence="2" type="ORF">HELGO_WM16213</name>
</gene>
<dbReference type="AlphaFoldDB" id="A0A6S6TZZ2"/>
<feature type="signal peptide" evidence="1">
    <location>
        <begin position="1"/>
        <end position="26"/>
    </location>
</feature>
<protein>
    <recommendedName>
        <fullName evidence="3">Lipocalin-like domain-containing protein</fullName>
    </recommendedName>
</protein>
<evidence type="ECO:0000313" key="2">
    <source>
        <dbReference type="EMBL" id="CAA6822430.1"/>
    </source>
</evidence>
<sequence>MKLVNKTGLVLTGFLLSIALTTSAVAESTATESAEQEAKRLTAAYSGLVGSWFVTLKTGTLKHSALYKFSEDGGLVVQGKQKTIIAGDYPLLISGGLGEWEQNADGDFAVHYFRLMSREADGADEDPEETRGILSFDENGDLTGSLTVGKTVSGIKGKIPDTSEVIFSGKKINTIEPTTASDAS</sequence>
<proteinExistence type="predicted"/>
<accession>A0A6S6TZZ2</accession>
<reference evidence="2" key="1">
    <citation type="submission" date="2020-01" db="EMBL/GenBank/DDBJ databases">
        <authorList>
            <person name="Meier V. D."/>
            <person name="Meier V D."/>
        </authorList>
    </citation>
    <scope>NUCLEOTIDE SEQUENCE</scope>
    <source>
        <strain evidence="2">HLG_WM_MAG_09</strain>
    </source>
</reference>